<comment type="caution">
    <text evidence="2">The sequence shown here is derived from an EMBL/GenBank/DDBJ whole genome shotgun (WGS) entry which is preliminary data.</text>
</comment>
<organism evidence="2 3">
    <name type="scientific">Rhodococcus kronopolitis</name>
    <dbReference type="NCBI Taxonomy" id="1460226"/>
    <lineage>
        <taxon>Bacteria</taxon>
        <taxon>Bacillati</taxon>
        <taxon>Actinomycetota</taxon>
        <taxon>Actinomycetes</taxon>
        <taxon>Mycobacteriales</taxon>
        <taxon>Nocardiaceae</taxon>
        <taxon>Rhodococcus</taxon>
    </lineage>
</organism>
<feature type="region of interest" description="Disordered" evidence="1">
    <location>
        <begin position="1"/>
        <end position="65"/>
    </location>
</feature>
<evidence type="ECO:0000313" key="3">
    <source>
        <dbReference type="Proteomes" id="UP001595914"/>
    </source>
</evidence>
<proteinExistence type="predicted"/>
<keyword evidence="3" id="KW-1185">Reference proteome</keyword>
<gene>
    <name evidence="2" type="ORF">ACFO6S_06580</name>
</gene>
<dbReference type="RefSeq" id="WP_378416089.1">
    <property type="nucleotide sequence ID" value="NZ_JBHSFO010000003.1"/>
</dbReference>
<reference evidence="3" key="1">
    <citation type="journal article" date="2019" name="Int. J. Syst. Evol. Microbiol.">
        <title>The Global Catalogue of Microorganisms (GCM) 10K type strain sequencing project: providing services to taxonomists for standard genome sequencing and annotation.</title>
        <authorList>
            <consortium name="The Broad Institute Genomics Platform"/>
            <consortium name="The Broad Institute Genome Sequencing Center for Infectious Disease"/>
            <person name="Wu L."/>
            <person name="Ma J."/>
        </authorList>
    </citation>
    <scope>NUCLEOTIDE SEQUENCE [LARGE SCALE GENOMIC DNA]</scope>
    <source>
        <strain evidence="3">CCUG 54520</strain>
    </source>
</reference>
<feature type="compositionally biased region" description="Basic and acidic residues" evidence="1">
    <location>
        <begin position="36"/>
        <end position="56"/>
    </location>
</feature>
<evidence type="ECO:0000313" key="2">
    <source>
        <dbReference type="EMBL" id="MFC4603345.1"/>
    </source>
</evidence>
<protein>
    <submittedName>
        <fullName evidence="2">Uncharacterized protein</fullName>
    </submittedName>
</protein>
<dbReference type="Proteomes" id="UP001595914">
    <property type="component" value="Unassembled WGS sequence"/>
</dbReference>
<name>A0ABV9FMV9_9NOCA</name>
<evidence type="ECO:0000256" key="1">
    <source>
        <dbReference type="SAM" id="MobiDB-lite"/>
    </source>
</evidence>
<accession>A0ABV9FMV9</accession>
<sequence>MSDKAEQSPPGTAHAGKGPVDRARLERIFGDVLPDLTRDERADGPDPRDGSADEWLRSQVPPHHG</sequence>
<feature type="compositionally biased region" description="Basic and acidic residues" evidence="1">
    <location>
        <begin position="19"/>
        <end position="29"/>
    </location>
</feature>
<dbReference type="EMBL" id="JBHSFO010000003">
    <property type="protein sequence ID" value="MFC4603345.1"/>
    <property type="molecule type" value="Genomic_DNA"/>
</dbReference>